<keyword evidence="3" id="KW-1185">Reference proteome</keyword>
<organism evidence="2 3">
    <name type="scientific">Kwoniella heveanensis BCC8398</name>
    <dbReference type="NCBI Taxonomy" id="1296120"/>
    <lineage>
        <taxon>Eukaryota</taxon>
        <taxon>Fungi</taxon>
        <taxon>Dikarya</taxon>
        <taxon>Basidiomycota</taxon>
        <taxon>Agaricomycotina</taxon>
        <taxon>Tremellomycetes</taxon>
        <taxon>Tremellales</taxon>
        <taxon>Cryptococcaceae</taxon>
        <taxon>Kwoniella</taxon>
    </lineage>
</organism>
<name>A0A1B9H379_9TREE</name>
<feature type="region of interest" description="Disordered" evidence="1">
    <location>
        <begin position="215"/>
        <end position="251"/>
    </location>
</feature>
<feature type="region of interest" description="Disordered" evidence="1">
    <location>
        <begin position="163"/>
        <end position="202"/>
    </location>
</feature>
<dbReference type="AlphaFoldDB" id="A0A1B9H379"/>
<feature type="compositionally biased region" description="Low complexity" evidence="1">
    <location>
        <begin position="181"/>
        <end position="193"/>
    </location>
</feature>
<dbReference type="Proteomes" id="UP000092666">
    <property type="component" value="Unassembled WGS sequence"/>
</dbReference>
<protein>
    <submittedName>
        <fullName evidence="2">Uncharacterized protein</fullName>
    </submittedName>
</protein>
<proteinExistence type="predicted"/>
<accession>A0A1B9H379</accession>
<feature type="compositionally biased region" description="Basic and acidic residues" evidence="1">
    <location>
        <begin position="224"/>
        <end position="248"/>
    </location>
</feature>
<reference evidence="3" key="2">
    <citation type="submission" date="2013-12" db="EMBL/GenBank/DDBJ databases">
        <title>Evolution of pathogenesis and genome organization in the Tremellales.</title>
        <authorList>
            <person name="Cuomo C."/>
            <person name="Litvintseva A."/>
            <person name="Heitman J."/>
            <person name="Chen Y."/>
            <person name="Sun S."/>
            <person name="Springer D."/>
            <person name="Dromer F."/>
            <person name="Young S."/>
            <person name="Zeng Q."/>
            <person name="Chapman S."/>
            <person name="Gujja S."/>
            <person name="Saif S."/>
            <person name="Birren B."/>
        </authorList>
    </citation>
    <scope>NUCLEOTIDE SEQUENCE [LARGE SCALE GENOMIC DNA]</scope>
    <source>
        <strain evidence="3">BCC8398</strain>
    </source>
</reference>
<evidence type="ECO:0000256" key="1">
    <source>
        <dbReference type="SAM" id="MobiDB-lite"/>
    </source>
</evidence>
<evidence type="ECO:0000313" key="3">
    <source>
        <dbReference type="Proteomes" id="UP000092666"/>
    </source>
</evidence>
<dbReference type="EMBL" id="KV700122">
    <property type="protein sequence ID" value="OCF37728.1"/>
    <property type="molecule type" value="Genomic_DNA"/>
</dbReference>
<reference evidence="2 3" key="1">
    <citation type="submission" date="2013-07" db="EMBL/GenBank/DDBJ databases">
        <title>The Genome Sequence of Cryptococcus heveanensis BCC8398.</title>
        <authorList>
            <consortium name="The Broad Institute Genome Sequencing Platform"/>
            <person name="Cuomo C."/>
            <person name="Litvintseva A."/>
            <person name="Chen Y."/>
            <person name="Heitman J."/>
            <person name="Sun S."/>
            <person name="Springer D."/>
            <person name="Dromer F."/>
            <person name="Young S.K."/>
            <person name="Zeng Q."/>
            <person name="Gargeya S."/>
            <person name="Fitzgerald M."/>
            <person name="Abouelleil A."/>
            <person name="Alvarado L."/>
            <person name="Berlin A.M."/>
            <person name="Chapman S.B."/>
            <person name="Dewar J."/>
            <person name="Goldberg J."/>
            <person name="Griggs A."/>
            <person name="Gujja S."/>
            <person name="Hansen M."/>
            <person name="Howarth C."/>
            <person name="Imamovic A."/>
            <person name="Larimer J."/>
            <person name="McCowan C."/>
            <person name="Murphy C."/>
            <person name="Pearson M."/>
            <person name="Priest M."/>
            <person name="Roberts A."/>
            <person name="Saif S."/>
            <person name="Shea T."/>
            <person name="Sykes S."/>
            <person name="Wortman J."/>
            <person name="Nusbaum C."/>
            <person name="Birren B."/>
        </authorList>
    </citation>
    <scope>NUCLEOTIDE SEQUENCE [LARGE SCALE GENOMIC DNA]</scope>
    <source>
        <strain evidence="2 3">BCC8398</strain>
    </source>
</reference>
<evidence type="ECO:0000313" key="2">
    <source>
        <dbReference type="EMBL" id="OCF37728.1"/>
    </source>
</evidence>
<gene>
    <name evidence="2" type="ORF">I316_00855</name>
</gene>
<dbReference type="OrthoDB" id="2596916at2759"/>
<sequence>MSASISWGLSSISCTSPSTPPFTPMSRKGSEQIQDDVAVQALSKQFTPGKRRVLESFTVHSGDELSQNQAIDSSMTVDKSMDAAGMGMHKRRMRSEVEVDSIVLGRCDSIKGRSRVQAHEVLVDDEEMVEDLVDVSPSHLQQQHSNDVWDKREEVEDDLDEIDSHLHLDKRPSEIRSRVGSLTPSPATSSTSSFKLQPSTPSKSSCMDYNVGIKKHSPLAPSHGDGDYDQHKEMSEKEKLRDGGDSKVEVNNTDIGLERTCSRFSERSCETVKQQVWGRNDEITPKAARVRRLTSSSCKA</sequence>
<feature type="compositionally biased region" description="Basic and acidic residues" evidence="1">
    <location>
        <begin position="163"/>
        <end position="177"/>
    </location>
</feature>